<keyword evidence="2" id="KW-1185">Reference proteome</keyword>
<name>A0AA95MLL4_9BACI</name>
<evidence type="ECO:0000313" key="1">
    <source>
        <dbReference type="EMBL" id="WHY85951.1"/>
    </source>
</evidence>
<evidence type="ECO:0008006" key="3">
    <source>
        <dbReference type="Google" id="ProtNLM"/>
    </source>
</evidence>
<dbReference type="RefSeq" id="WP_066093265.1">
    <property type="nucleotide sequence ID" value="NZ_CP126114.1"/>
</dbReference>
<evidence type="ECO:0000313" key="2">
    <source>
        <dbReference type="Proteomes" id="UP001178288"/>
    </source>
</evidence>
<dbReference type="Proteomes" id="UP001178288">
    <property type="component" value="Chromosome"/>
</dbReference>
<dbReference type="KEGG" id="nnv:QNH39_25810"/>
<protein>
    <recommendedName>
        <fullName evidence="3">Protein phosphatase 2C domain-containing protein</fullName>
    </recommendedName>
</protein>
<sequence length="303" mass="34070">MISTTEFIYRKGSSEINEDTYVVNQKQAIFAVIDGATGLGGLSGSIASGIISNALQEEKGTIFQRVLKGNSILAEEVVKALQNPKIKSICDIEKQRRSCCAMAAIELSASSPHDVIKMNYVTAADCLLFVQYQNGHIHQVNYDDIDYFDQKGLVLAKEQWKDYLLVNEDPNKWESLKISQTLQSIREKVNPILQDNRCKLNTSKGYGIIDGSQEAGDFLAAGTIPLVNVRKILLLTDGLKIHSHRNRKLENEWLYSARLAFEHGLAHLENTILEIEENDPSCYEYPRFKQHDDKTGILIHLES</sequence>
<organism evidence="1 2">
    <name type="scientific">Neobacillus novalis</name>
    <dbReference type="NCBI Taxonomy" id="220687"/>
    <lineage>
        <taxon>Bacteria</taxon>
        <taxon>Bacillati</taxon>
        <taxon>Bacillota</taxon>
        <taxon>Bacilli</taxon>
        <taxon>Bacillales</taxon>
        <taxon>Bacillaceae</taxon>
        <taxon>Neobacillus</taxon>
    </lineage>
</organism>
<dbReference type="AlphaFoldDB" id="A0AA95MLL4"/>
<dbReference type="EMBL" id="CP126114">
    <property type="protein sequence ID" value="WHY85951.1"/>
    <property type="molecule type" value="Genomic_DNA"/>
</dbReference>
<proteinExistence type="predicted"/>
<reference evidence="1" key="1">
    <citation type="submission" date="2023-05" db="EMBL/GenBank/DDBJ databases">
        <title>Comparative genomics of Bacillaceae isolates and their secondary metabolite potential.</title>
        <authorList>
            <person name="Song L."/>
            <person name="Nielsen L.J."/>
            <person name="Mohite O."/>
            <person name="Xu X."/>
            <person name="Weber T."/>
            <person name="Kovacs A.T."/>
        </authorList>
    </citation>
    <scope>NUCLEOTIDE SEQUENCE</scope>
    <source>
        <strain evidence="1">XLM17</strain>
    </source>
</reference>
<accession>A0AA95MLL4</accession>
<gene>
    <name evidence="1" type="ORF">QNH39_25810</name>
</gene>